<evidence type="ECO:0000256" key="1">
    <source>
        <dbReference type="SAM" id="MobiDB-lite"/>
    </source>
</evidence>
<dbReference type="Gene3D" id="3.30.40.10">
    <property type="entry name" value="Zinc/RING finger domain, C3HC4 (zinc finger)"/>
    <property type="match status" value="1"/>
</dbReference>
<accession>A0ABD1AC38</accession>
<feature type="region of interest" description="Disordered" evidence="1">
    <location>
        <begin position="1"/>
        <end position="23"/>
    </location>
</feature>
<sequence>MEEFNVADSPADQTRSESICVSSSSGSQEDKEVLCSICMEAWTNGGEHQICCLPCGHLYGFSCINKCCHHVYAGLQNGMVLVFDMRQTRGPLVSLTGLTTNPVHSIHQLSANSTPTSDVLALLSASSMGLCQWNISGSEEGPSLVSDTRNSGFCIASSYCPRSNHVVATYRKKVEVSDDTVPTQTDVGNSKGVEGFHVCLKRRGDDNYQKLSSTQAFVDPICLQRTTFIDFGDERTQLFASCDKSTHELFLQEPSVFAVSQRLQLLRNHSP</sequence>
<comment type="caution">
    <text evidence="2">The sequence shown here is derived from an EMBL/GenBank/DDBJ whole genome shotgun (WGS) entry which is preliminary data.</text>
</comment>
<dbReference type="SUPFAM" id="SSF57850">
    <property type="entry name" value="RING/U-box"/>
    <property type="match status" value="1"/>
</dbReference>
<dbReference type="InterPro" id="IPR037381">
    <property type="entry name" value="RFWD3"/>
</dbReference>
<evidence type="ECO:0000313" key="3">
    <source>
        <dbReference type="Proteomes" id="UP001558713"/>
    </source>
</evidence>
<dbReference type="InterPro" id="IPR013083">
    <property type="entry name" value="Znf_RING/FYVE/PHD"/>
</dbReference>
<gene>
    <name evidence="2" type="ORF">V5N11_002724</name>
</gene>
<dbReference type="AlphaFoldDB" id="A0ABD1AC38"/>
<dbReference type="Proteomes" id="UP001558713">
    <property type="component" value="Unassembled WGS sequence"/>
</dbReference>
<evidence type="ECO:0000313" key="2">
    <source>
        <dbReference type="EMBL" id="KAL1201524.1"/>
    </source>
</evidence>
<keyword evidence="3" id="KW-1185">Reference proteome</keyword>
<dbReference type="PANTHER" id="PTHR16047">
    <property type="entry name" value="RFWD3 PROTEIN"/>
    <property type="match status" value="1"/>
</dbReference>
<name>A0ABD1AC38_CARAN</name>
<proteinExistence type="predicted"/>
<reference evidence="2 3" key="1">
    <citation type="submission" date="2024-04" db="EMBL/GenBank/DDBJ databases">
        <title>Genome assembly C_amara_ONT_v2.</title>
        <authorList>
            <person name="Yant L."/>
            <person name="Moore C."/>
            <person name="Slenker M."/>
        </authorList>
    </citation>
    <scope>NUCLEOTIDE SEQUENCE [LARGE SCALE GENOMIC DNA]</scope>
    <source>
        <tissue evidence="2">Leaf</tissue>
    </source>
</reference>
<evidence type="ECO:0008006" key="4">
    <source>
        <dbReference type="Google" id="ProtNLM"/>
    </source>
</evidence>
<dbReference type="PANTHER" id="PTHR16047:SF13">
    <property type="entry name" value="E3 UBIQUITIN-PROTEIN LIGASE RFWD3"/>
    <property type="match status" value="1"/>
</dbReference>
<protein>
    <recommendedName>
        <fullName evidence="4">RING-type domain-containing protein</fullName>
    </recommendedName>
</protein>
<organism evidence="2 3">
    <name type="scientific">Cardamine amara subsp. amara</name>
    <dbReference type="NCBI Taxonomy" id="228776"/>
    <lineage>
        <taxon>Eukaryota</taxon>
        <taxon>Viridiplantae</taxon>
        <taxon>Streptophyta</taxon>
        <taxon>Embryophyta</taxon>
        <taxon>Tracheophyta</taxon>
        <taxon>Spermatophyta</taxon>
        <taxon>Magnoliopsida</taxon>
        <taxon>eudicotyledons</taxon>
        <taxon>Gunneridae</taxon>
        <taxon>Pentapetalae</taxon>
        <taxon>rosids</taxon>
        <taxon>malvids</taxon>
        <taxon>Brassicales</taxon>
        <taxon>Brassicaceae</taxon>
        <taxon>Cardamineae</taxon>
        <taxon>Cardamine</taxon>
    </lineage>
</organism>
<dbReference type="EMBL" id="JBANAX010000588">
    <property type="protein sequence ID" value="KAL1201524.1"/>
    <property type="molecule type" value="Genomic_DNA"/>
</dbReference>